<dbReference type="GO" id="GO:0006935">
    <property type="term" value="P:chemotaxis"/>
    <property type="evidence" value="ECO:0007669"/>
    <property type="project" value="InterPro"/>
</dbReference>
<dbReference type="InterPro" id="IPR036641">
    <property type="entry name" value="HPT_dom_sf"/>
</dbReference>
<dbReference type="InterPro" id="IPR008207">
    <property type="entry name" value="Sig_transdc_His_kin_Hpt_dom"/>
</dbReference>
<feature type="region of interest" description="Disordered" evidence="7">
    <location>
        <begin position="492"/>
        <end position="511"/>
    </location>
</feature>
<dbReference type="Pfam" id="PF01584">
    <property type="entry name" value="CheW"/>
    <property type="match status" value="2"/>
</dbReference>
<dbReference type="InterPro" id="IPR003594">
    <property type="entry name" value="HATPase_dom"/>
</dbReference>
<dbReference type="SUPFAM" id="SSF55874">
    <property type="entry name" value="ATPase domain of HSP90 chaperone/DNA topoisomerase II/histidine kinase"/>
    <property type="match status" value="1"/>
</dbReference>
<feature type="compositionally biased region" description="Low complexity" evidence="7">
    <location>
        <begin position="314"/>
        <end position="326"/>
    </location>
</feature>
<dbReference type="SMART" id="SM00073">
    <property type="entry name" value="HPT"/>
    <property type="match status" value="2"/>
</dbReference>
<evidence type="ECO:0000256" key="3">
    <source>
        <dbReference type="ARBA" id="ARBA00022553"/>
    </source>
</evidence>
<reference evidence="11 12" key="1">
    <citation type="submission" date="2019-10" db="EMBL/GenBank/DDBJ databases">
        <title>New genus of Silvanigrellaceae.</title>
        <authorList>
            <person name="Pitt A."/>
            <person name="Hahn M.W."/>
        </authorList>
    </citation>
    <scope>NUCLEOTIDE SEQUENCE [LARGE SCALE GENOMIC DNA]</scope>
    <source>
        <strain evidence="11 12">33A1-SZDP</strain>
    </source>
</reference>
<feature type="compositionally biased region" description="Low complexity" evidence="7">
    <location>
        <begin position="501"/>
        <end position="511"/>
    </location>
</feature>
<dbReference type="EC" id="2.7.13.3" evidence="2"/>
<dbReference type="InterPro" id="IPR051315">
    <property type="entry name" value="Bact_Chemotaxis_CheA"/>
</dbReference>
<dbReference type="FunFam" id="3.30.565.10:FF:000016">
    <property type="entry name" value="Chemotaxis protein CheA, putative"/>
    <property type="match status" value="1"/>
</dbReference>
<evidence type="ECO:0000256" key="1">
    <source>
        <dbReference type="ARBA" id="ARBA00000085"/>
    </source>
</evidence>
<dbReference type="PRINTS" id="PR00344">
    <property type="entry name" value="BCTRLSENSOR"/>
</dbReference>
<dbReference type="InterPro" id="IPR037006">
    <property type="entry name" value="CheA-like_homodim_sf"/>
</dbReference>
<dbReference type="InterPro" id="IPR004105">
    <property type="entry name" value="CheA-like_dim"/>
</dbReference>
<evidence type="ECO:0000256" key="2">
    <source>
        <dbReference type="ARBA" id="ARBA00012438"/>
    </source>
</evidence>
<evidence type="ECO:0000313" key="12">
    <source>
        <dbReference type="Proteomes" id="UP000442694"/>
    </source>
</evidence>
<dbReference type="PROSITE" id="PS50109">
    <property type="entry name" value="HIS_KIN"/>
    <property type="match status" value="1"/>
</dbReference>
<feature type="modified residue" description="Phosphohistidine" evidence="6">
    <location>
        <position position="400"/>
    </location>
</feature>
<dbReference type="InterPro" id="IPR002545">
    <property type="entry name" value="CheW-lke_dom"/>
</dbReference>
<organism evidence="11 12">
    <name type="scientific">Fluviispira multicolorata</name>
    <dbReference type="NCBI Taxonomy" id="2654512"/>
    <lineage>
        <taxon>Bacteria</taxon>
        <taxon>Pseudomonadati</taxon>
        <taxon>Bdellovibrionota</taxon>
        <taxon>Oligoflexia</taxon>
        <taxon>Silvanigrellales</taxon>
        <taxon>Silvanigrellaceae</taxon>
        <taxon>Fluviispira</taxon>
    </lineage>
</organism>
<dbReference type="InterPro" id="IPR004358">
    <property type="entry name" value="Sig_transdc_His_kin-like_C"/>
</dbReference>
<dbReference type="SUPFAM" id="SSF47226">
    <property type="entry name" value="Histidine-containing phosphotransfer domain, HPT domain"/>
    <property type="match status" value="2"/>
</dbReference>
<dbReference type="InterPro" id="IPR036890">
    <property type="entry name" value="HATPase_C_sf"/>
</dbReference>
<keyword evidence="4" id="KW-0808">Transferase</keyword>
<evidence type="ECO:0000259" key="10">
    <source>
        <dbReference type="PROSITE" id="PS50894"/>
    </source>
</evidence>
<evidence type="ECO:0000256" key="7">
    <source>
        <dbReference type="SAM" id="MobiDB-lite"/>
    </source>
</evidence>
<evidence type="ECO:0000256" key="6">
    <source>
        <dbReference type="PROSITE-ProRule" id="PRU00110"/>
    </source>
</evidence>
<dbReference type="Pfam" id="PF02895">
    <property type="entry name" value="H-kinase_dim"/>
    <property type="match status" value="1"/>
</dbReference>
<dbReference type="PROSITE" id="PS50894">
    <property type="entry name" value="HPT"/>
    <property type="match status" value="2"/>
</dbReference>
<dbReference type="CDD" id="cd00088">
    <property type="entry name" value="HPT"/>
    <property type="match status" value="2"/>
</dbReference>
<dbReference type="CDD" id="cd16916">
    <property type="entry name" value="HATPase_CheA-like"/>
    <property type="match status" value="1"/>
</dbReference>
<evidence type="ECO:0000256" key="4">
    <source>
        <dbReference type="ARBA" id="ARBA00022679"/>
    </source>
</evidence>
<dbReference type="GO" id="GO:0000155">
    <property type="term" value="F:phosphorelay sensor kinase activity"/>
    <property type="evidence" value="ECO:0007669"/>
    <property type="project" value="InterPro"/>
</dbReference>
<dbReference type="Gene3D" id="2.30.30.40">
    <property type="entry name" value="SH3 Domains"/>
    <property type="match status" value="1"/>
</dbReference>
<feature type="compositionally biased region" description="Basic and acidic residues" evidence="7">
    <location>
        <begin position="881"/>
        <end position="905"/>
    </location>
</feature>
<keyword evidence="12" id="KW-1185">Reference proteome</keyword>
<feature type="region of interest" description="Disordered" evidence="7">
    <location>
        <begin position="314"/>
        <end position="353"/>
    </location>
</feature>
<dbReference type="SUPFAM" id="SSF47384">
    <property type="entry name" value="Homodimeric domain of signal transducing histidine kinase"/>
    <property type="match status" value="1"/>
</dbReference>
<evidence type="ECO:0000259" key="8">
    <source>
        <dbReference type="PROSITE" id="PS50109"/>
    </source>
</evidence>
<dbReference type="SMART" id="SM01231">
    <property type="entry name" value="H-kinase_dim"/>
    <property type="match status" value="1"/>
</dbReference>
<dbReference type="PROSITE" id="PS50851">
    <property type="entry name" value="CHEW"/>
    <property type="match status" value="1"/>
</dbReference>
<evidence type="ECO:0000313" key="11">
    <source>
        <dbReference type="EMBL" id="KAB8033388.1"/>
    </source>
</evidence>
<keyword evidence="5" id="KW-0418">Kinase</keyword>
<evidence type="ECO:0000256" key="5">
    <source>
        <dbReference type="ARBA" id="ARBA00022777"/>
    </source>
</evidence>
<protein>
    <recommendedName>
        <fullName evidence="2">histidine kinase</fullName>
        <ecNumber evidence="2">2.7.13.3</ecNumber>
    </recommendedName>
</protein>
<dbReference type="InterPro" id="IPR036061">
    <property type="entry name" value="CheW-like_dom_sf"/>
</dbReference>
<feature type="domain" description="CheW-like" evidence="9">
    <location>
        <begin position="803"/>
        <end position="995"/>
    </location>
</feature>
<dbReference type="EMBL" id="WFLN01000004">
    <property type="protein sequence ID" value="KAB8033388.1"/>
    <property type="molecule type" value="Genomic_DNA"/>
</dbReference>
<feature type="modified residue" description="Phosphohistidine" evidence="6">
    <location>
        <position position="78"/>
    </location>
</feature>
<dbReference type="SMART" id="SM00260">
    <property type="entry name" value="CheW"/>
    <property type="match status" value="1"/>
</dbReference>
<comment type="caution">
    <text evidence="11">The sequence shown here is derived from an EMBL/GenBank/DDBJ whole genome shotgun (WGS) entry which is preliminary data.</text>
</comment>
<evidence type="ECO:0000259" key="9">
    <source>
        <dbReference type="PROSITE" id="PS50851"/>
    </source>
</evidence>
<dbReference type="Proteomes" id="UP000442694">
    <property type="component" value="Unassembled WGS sequence"/>
</dbReference>
<accession>A0A833JH97</accession>
<dbReference type="SMART" id="SM00387">
    <property type="entry name" value="HATPase_c"/>
    <property type="match status" value="1"/>
</dbReference>
<comment type="catalytic activity">
    <reaction evidence="1">
        <text>ATP + protein L-histidine = ADP + protein N-phospho-L-histidine.</text>
        <dbReference type="EC" id="2.7.13.3"/>
    </reaction>
</comment>
<name>A0A833JH97_9BACT</name>
<dbReference type="PANTHER" id="PTHR43395:SF1">
    <property type="entry name" value="CHEMOTAXIS PROTEIN CHEA"/>
    <property type="match status" value="1"/>
</dbReference>
<dbReference type="SUPFAM" id="SSF50341">
    <property type="entry name" value="CheW-like"/>
    <property type="match status" value="2"/>
</dbReference>
<feature type="domain" description="HPt" evidence="10">
    <location>
        <begin position="353"/>
        <end position="457"/>
    </location>
</feature>
<feature type="region of interest" description="Disordered" evidence="7">
    <location>
        <begin position="881"/>
        <end position="920"/>
    </location>
</feature>
<dbReference type="AlphaFoldDB" id="A0A833JH97"/>
<feature type="compositionally biased region" description="Basic and acidic residues" evidence="7">
    <location>
        <begin position="531"/>
        <end position="544"/>
    </location>
</feature>
<dbReference type="Pfam" id="PF01627">
    <property type="entry name" value="Hpt"/>
    <property type="match status" value="2"/>
</dbReference>
<dbReference type="PANTHER" id="PTHR43395">
    <property type="entry name" value="SENSOR HISTIDINE KINASE CHEA"/>
    <property type="match status" value="1"/>
</dbReference>
<keyword evidence="3 6" id="KW-0597">Phosphoprotein</keyword>
<dbReference type="Gene3D" id="1.10.287.560">
    <property type="entry name" value="Histidine kinase CheA-like, homodimeric domain"/>
    <property type="match status" value="1"/>
</dbReference>
<dbReference type="InterPro" id="IPR005467">
    <property type="entry name" value="His_kinase_dom"/>
</dbReference>
<proteinExistence type="predicted"/>
<feature type="domain" description="HPt" evidence="10">
    <location>
        <begin position="33"/>
        <end position="135"/>
    </location>
</feature>
<dbReference type="InterPro" id="IPR036097">
    <property type="entry name" value="HisK_dim/P_sf"/>
</dbReference>
<feature type="domain" description="Histidine kinase" evidence="8">
    <location>
        <begin position="559"/>
        <end position="801"/>
    </location>
</feature>
<gene>
    <name evidence="11" type="ORF">GCL57_01425</name>
</gene>
<dbReference type="Gene3D" id="3.30.565.10">
    <property type="entry name" value="Histidine kinase-like ATPase, C-terminal domain"/>
    <property type="match status" value="1"/>
</dbReference>
<dbReference type="Gene3D" id="1.20.120.160">
    <property type="entry name" value="HPT domain"/>
    <property type="match status" value="2"/>
</dbReference>
<feature type="region of interest" description="Disordered" evidence="7">
    <location>
        <begin position="523"/>
        <end position="547"/>
    </location>
</feature>
<dbReference type="GO" id="GO:0005737">
    <property type="term" value="C:cytoplasm"/>
    <property type="evidence" value="ECO:0007669"/>
    <property type="project" value="InterPro"/>
</dbReference>
<sequence length="1008" mass="108589">MPKYGIHTGANVFYGNKTVFIQAPDDASSDNGLAEELKNEATELVERLAVLCQGFQEHLIANEEVPLEESQELFRTLHTLKGLSQMANLNEMVATAHAVEDYIELVRSEKVKLVKEIIELVSDAQNVFEQVFKSFPKPIDPDVLMEAERVAREFHHKFEEVKNGGAPSAPAAVPALADAPPAAAPAEGDTLALTPEENAAFEKFKTRVEGLFSVVLAADVYKNLDEIRAGKHVDNISRVGDSILIKHSAQGSLIIFVADLDEGTLKGVVEAEVKKLAKEPNCLSILGAPWNTLVFSGGGAPAPAAVASASSAAGASPPAAASAPAAGGHGGEDDEGPEDFDTKNLSGANAVDVPDLDPEMLQDFLSNADDLLENLSQAMLDLEGNPESKESVENIFRNAHTIKGTSGMFGFRAIEKVTHKMENLFDSIRKGNLKVTPALMDGLFFGLDRIRSMFEAVKANKSSEQPINDALEKIRLAVSKVGAGAAPAAAAAATPPPAAAPPAAAASPSPVAAPVAAPPVAVPAPAAAKPAGEKKKAEEKKGEASEAGGTIRVDLKRLDSLVNLVGELVIDRTRFARIEEELRGNGNSELGHSMSESVLLFGRHMNEVQSIIMKIRMVPVGNAFYKFTRVVRDLCRQIGKEIDLHIIGGETELDKTLVEEIGDPLVHLIRNSVDHGVELPDDREKIGKSRKGNIHLKASQDGNMIVITIQDDGKGLQVEKLRSKAVERGLIKETDHLTNKETFNLIFEPGFSTAEKITNISGRGVGMDVVKKSIVKLKGIIELDSEIGKGTTTTIKLPLTLAIIPSLMVETRGESYAIPLVNVIESIRIRPEDVQKMGTADFVKLRDRVLPLLRLTDVFELQMMAELLWYSVSDIQRIKHHDEEEVKPEKDNAGNPVEKSEKKVENAPPKTPSLPNSTSFRARHTKPRIIFVVVGVGEKRVGVIVDQLQGQQEIVIKSLGQLMGKRRGVAGGCVLGNGRVALVLDVGEIIDDFSQTKMGYSNRAALSN</sequence>
<dbReference type="Pfam" id="PF02518">
    <property type="entry name" value="HATPase_c"/>
    <property type="match status" value="1"/>
</dbReference>